<dbReference type="Gene3D" id="1.20.58.1220">
    <property type="entry name" value="Exo84p, C-terminal helical domain"/>
    <property type="match status" value="1"/>
</dbReference>
<comment type="caution">
    <text evidence="7">The sequence shown here is derived from an EMBL/GenBank/DDBJ whole genome shotgun (WGS) entry which is preliminary data.</text>
</comment>
<dbReference type="PANTHER" id="PTHR21426:SF12">
    <property type="entry name" value="EXOCYST COMPLEX COMPONENT 8"/>
    <property type="match status" value="1"/>
</dbReference>
<accession>A0AAN7U9S6</accession>
<dbReference type="PANTHER" id="PTHR21426">
    <property type="entry name" value="EXOCYST COMPLEX COMPONENT 8"/>
    <property type="match status" value="1"/>
</dbReference>
<name>A0AAN7U9S6_9MYCE</name>
<dbReference type="InterPro" id="IPR033961">
    <property type="entry name" value="Exo84"/>
</dbReference>
<evidence type="ECO:0000313" key="8">
    <source>
        <dbReference type="Proteomes" id="UP001344447"/>
    </source>
</evidence>
<dbReference type="EMBL" id="JAVFKY010000001">
    <property type="protein sequence ID" value="KAK5583976.1"/>
    <property type="molecule type" value="Genomic_DNA"/>
</dbReference>
<organism evidence="7 8">
    <name type="scientific">Dictyostelium firmibasis</name>
    <dbReference type="NCBI Taxonomy" id="79012"/>
    <lineage>
        <taxon>Eukaryota</taxon>
        <taxon>Amoebozoa</taxon>
        <taxon>Evosea</taxon>
        <taxon>Eumycetozoa</taxon>
        <taxon>Dictyostelia</taxon>
        <taxon>Dictyosteliales</taxon>
        <taxon>Dictyosteliaceae</taxon>
        <taxon>Dictyostelium</taxon>
    </lineage>
</organism>
<evidence type="ECO:0000256" key="4">
    <source>
        <dbReference type="ARBA" id="ARBA00022927"/>
    </source>
</evidence>
<dbReference type="Pfam" id="PF16528">
    <property type="entry name" value="Exo84_C"/>
    <property type="match status" value="1"/>
</dbReference>
<evidence type="ECO:0000313" key="7">
    <source>
        <dbReference type="EMBL" id="KAK5583976.1"/>
    </source>
</evidence>
<dbReference type="InterPro" id="IPR016159">
    <property type="entry name" value="Cullin_repeat-like_dom_sf"/>
</dbReference>
<keyword evidence="2" id="KW-0813">Transport</keyword>
<feature type="domain" description="Exocyst component Exo84 C-terminal" evidence="6">
    <location>
        <begin position="224"/>
        <end position="423"/>
    </location>
</feature>
<feature type="region of interest" description="Disordered" evidence="5">
    <location>
        <begin position="476"/>
        <end position="512"/>
    </location>
</feature>
<reference evidence="7 8" key="1">
    <citation type="submission" date="2023-11" db="EMBL/GenBank/DDBJ databases">
        <title>Dfirmibasis_genome.</title>
        <authorList>
            <person name="Edelbroek B."/>
            <person name="Kjellin J."/>
            <person name="Jerlstrom-Hultqvist J."/>
            <person name="Soderbom F."/>
        </authorList>
    </citation>
    <scope>NUCLEOTIDE SEQUENCE [LARGE SCALE GENOMIC DNA]</scope>
    <source>
        <strain evidence="7 8">TNS-C-14</strain>
    </source>
</reference>
<keyword evidence="8" id="KW-1185">Reference proteome</keyword>
<dbReference type="InterPro" id="IPR042560">
    <property type="entry name" value="Exo84_C_2"/>
</dbReference>
<dbReference type="InterPro" id="IPR032403">
    <property type="entry name" value="Exo84_C"/>
</dbReference>
<feature type="compositionally biased region" description="Low complexity" evidence="5">
    <location>
        <begin position="499"/>
        <end position="512"/>
    </location>
</feature>
<dbReference type="SUPFAM" id="SSF74788">
    <property type="entry name" value="Cullin repeat-like"/>
    <property type="match status" value="1"/>
</dbReference>
<sequence>MKKGVTYPLKVDTHLSTVSSSVNYNDIECVDIKSNGHYVVKFMYREWVGPLNLMTTQKTSIKISIDPKEQTVTCTHTDKKKTVYRWGEFPNKKETEQNKKEDNPVQYETFLSSNFNPDKYVNDLFTHKTDQQATVHLQYLDNRKLGCIDHLKKDVYKNHLIFIGASKEIANSEVDMLDFRNLISDYGNVMSSLQNISISWDHYKVKKSNKIDFEPLSQITEPIQWLTTAPNELSVSIEQREFEVAVSLVEKINKIYESNPKVEIVMQTHPLKDQIENKVKILTDKLMNELRSPLLKANQIKDTISLLVRLSQNDKAKSIFLESRSHAINQTIKKIVFSGDLNRYIGELARVIFNSINSTCNDFTNSFPVYMNSGLVSWIIEELVLISDIFNRQVFILDNFYSISQAIRIVESHCEMMDQTGLSIGFYWNLLLQPHIEQLIVNYEIKIRDSMLHQLMDEKWNGVSNWDYELKSQQISLPPSSSSSTKSSNTPIAGGGNSGSSSSSYQSPSINNHNNNVGGKKVGLTFQQMHQDNLNSMEDVDQGRLKLTASTIFLNSTIQKFANDICQIITIDLIPVISQSLGIIFKDYMSYLQNEIQKEHLSDIQCLAIISDSVYIVDDLVSRIATRFEDATGEKLNNLTQLSSLLYGYFESIRDQYSSRKALELVDNSMNWEEQEYQVEEELDPFPKNFIVLSEALDRLAESIQTNVNVESVLPIASRIISEIVNIISNRFETTSNLVFGYGGLQHFILEMKYLATFAGKYPVEDSTFELINTMIRNHKEIYLNNTTDPKPLKTEEYFTSIIDNLVYQKAVYN</sequence>
<evidence type="ECO:0000256" key="3">
    <source>
        <dbReference type="ARBA" id="ARBA00022483"/>
    </source>
</evidence>
<gene>
    <name evidence="7" type="ORF">RB653_005582</name>
</gene>
<dbReference type="GO" id="GO:0006893">
    <property type="term" value="P:Golgi to plasma membrane transport"/>
    <property type="evidence" value="ECO:0007669"/>
    <property type="project" value="TreeGrafter"/>
</dbReference>
<dbReference type="AlphaFoldDB" id="A0AAN7U9S6"/>
<dbReference type="Proteomes" id="UP001344447">
    <property type="component" value="Unassembled WGS sequence"/>
</dbReference>
<dbReference type="GO" id="GO:0015031">
    <property type="term" value="P:protein transport"/>
    <property type="evidence" value="ECO:0007669"/>
    <property type="project" value="UniProtKB-KW"/>
</dbReference>
<proteinExistence type="inferred from homology"/>
<feature type="compositionally biased region" description="Low complexity" evidence="5">
    <location>
        <begin position="476"/>
        <end position="492"/>
    </location>
</feature>
<dbReference type="GO" id="GO:0006887">
    <property type="term" value="P:exocytosis"/>
    <property type="evidence" value="ECO:0007669"/>
    <property type="project" value="UniProtKB-KW"/>
</dbReference>
<evidence type="ECO:0000256" key="1">
    <source>
        <dbReference type="ARBA" id="ARBA00007210"/>
    </source>
</evidence>
<dbReference type="Pfam" id="PF08700">
    <property type="entry name" value="VPS51_Exo84_N"/>
    <property type="match status" value="1"/>
</dbReference>
<dbReference type="GO" id="GO:0000145">
    <property type="term" value="C:exocyst"/>
    <property type="evidence" value="ECO:0007669"/>
    <property type="project" value="InterPro"/>
</dbReference>
<evidence type="ECO:0000256" key="5">
    <source>
        <dbReference type="SAM" id="MobiDB-lite"/>
    </source>
</evidence>
<keyword evidence="4" id="KW-0653">Protein transport</keyword>
<evidence type="ECO:0000256" key="2">
    <source>
        <dbReference type="ARBA" id="ARBA00022448"/>
    </source>
</evidence>
<evidence type="ECO:0000259" key="6">
    <source>
        <dbReference type="Pfam" id="PF16528"/>
    </source>
</evidence>
<keyword evidence="3" id="KW-0268">Exocytosis</keyword>
<comment type="similarity">
    <text evidence="1">Belongs to the EXO84 family.</text>
</comment>
<protein>
    <recommendedName>
        <fullName evidence="6">Exocyst component Exo84 C-terminal domain-containing protein</fullName>
    </recommendedName>
</protein>
<dbReference type="Gene3D" id="1.20.58.1210">
    <property type="entry name" value="Exo84p, N-terminal helical domain"/>
    <property type="match status" value="1"/>
</dbReference>
<dbReference type="InterPro" id="IPR042561">
    <property type="entry name" value="Exo84_C_1"/>
</dbReference>